<evidence type="ECO:0000256" key="5">
    <source>
        <dbReference type="ARBA" id="ARBA00022692"/>
    </source>
</evidence>
<evidence type="ECO:0000256" key="1">
    <source>
        <dbReference type="ARBA" id="ARBA00004651"/>
    </source>
</evidence>
<feature type="transmembrane region" description="Helical" evidence="8">
    <location>
        <begin position="241"/>
        <end position="266"/>
    </location>
</feature>
<feature type="transmembrane region" description="Helical" evidence="8">
    <location>
        <begin position="332"/>
        <end position="352"/>
    </location>
</feature>
<evidence type="ECO:0000259" key="9">
    <source>
        <dbReference type="Pfam" id="PF13231"/>
    </source>
</evidence>
<gene>
    <name evidence="10" type="ORF">ACFQMG_31000</name>
</gene>
<evidence type="ECO:0000256" key="4">
    <source>
        <dbReference type="ARBA" id="ARBA00022679"/>
    </source>
</evidence>
<dbReference type="Pfam" id="PF13231">
    <property type="entry name" value="PMT_2"/>
    <property type="match status" value="1"/>
</dbReference>
<sequence>MRIVRQYGPWLVPALAALAVGLVRAGVPELWRDEVSSWSASGRRLGELFALLRNVDASNGAYYVLLHGWTQAFGDSPTALRLPSALAMAGAAALTALTARRLFASPVAGLAAGLLLATVPQVSRYAQEARSYAVVTCAVAGATWCLLRALDRPRIGSWACYALCTAAAGLFHLVALSALVGQLPMVLLAARRPGRRALLWQWPAAAAAGLLPTVPLILLGHHQSGRQLSWLAAPTGRDLRFVWQDVFGSYHVLYTFLVLGLIALVRRPSSGAAVRLLAAAVLPVAAVWFVSRHGGTSYFLARYLLFTLPAWAALAGGGVGVLYALLPRAARRAPVAVALAIAVAAVPAWLGLDAQRALRTAAGHTDTDYRGAAALVAAGYRPGDGLVTAGGAESWMMVGPAVAYYLPRSVRPQTMFVQESAVSADDLFPVECRVPAACTGDGSRAWVVTIGTGSDPFRNLPAAQALVLRTDFTPAEVRQIPGLTVSLLVRR</sequence>
<dbReference type="EC" id="2.4.-.-" evidence="10"/>
<evidence type="ECO:0000256" key="8">
    <source>
        <dbReference type="SAM" id="Phobius"/>
    </source>
</evidence>
<dbReference type="InterPro" id="IPR038731">
    <property type="entry name" value="RgtA/B/C-like"/>
</dbReference>
<protein>
    <submittedName>
        <fullName evidence="10">Glycosyltransferase family 39 protein</fullName>
        <ecNumber evidence="10">2.4.-.-</ecNumber>
    </submittedName>
</protein>
<feature type="transmembrane region" description="Helical" evidence="8">
    <location>
        <begin position="272"/>
        <end position="291"/>
    </location>
</feature>
<comment type="caution">
    <text evidence="10">The sequence shown here is derived from an EMBL/GenBank/DDBJ whole genome shotgun (WGS) entry which is preliminary data.</text>
</comment>
<feature type="domain" description="Glycosyltransferase RgtA/B/C/D-like" evidence="9">
    <location>
        <begin position="65"/>
        <end position="213"/>
    </location>
</feature>
<reference evidence="11" key="1">
    <citation type="journal article" date="2019" name="Int. J. Syst. Evol. Microbiol.">
        <title>The Global Catalogue of Microorganisms (GCM) 10K type strain sequencing project: providing services to taxonomists for standard genome sequencing and annotation.</title>
        <authorList>
            <consortium name="The Broad Institute Genomics Platform"/>
            <consortium name="The Broad Institute Genome Sequencing Center for Infectious Disease"/>
            <person name="Wu L."/>
            <person name="Ma J."/>
        </authorList>
    </citation>
    <scope>NUCLEOTIDE SEQUENCE [LARGE SCALE GENOMIC DNA]</scope>
    <source>
        <strain evidence="11">CGMCC 1.12859</strain>
    </source>
</reference>
<keyword evidence="5 8" id="KW-0812">Transmembrane</keyword>
<keyword evidence="3 10" id="KW-0328">Glycosyltransferase</keyword>
<name>A0ABW2G3F2_9ACTN</name>
<evidence type="ECO:0000313" key="10">
    <source>
        <dbReference type="EMBL" id="MFC7183984.1"/>
    </source>
</evidence>
<accession>A0ABW2G3F2</accession>
<feature type="transmembrane region" description="Helical" evidence="8">
    <location>
        <begin position="200"/>
        <end position="220"/>
    </location>
</feature>
<feature type="transmembrane region" description="Helical" evidence="8">
    <location>
        <begin position="129"/>
        <end position="147"/>
    </location>
</feature>
<evidence type="ECO:0000313" key="11">
    <source>
        <dbReference type="Proteomes" id="UP001596435"/>
    </source>
</evidence>
<dbReference type="Proteomes" id="UP001596435">
    <property type="component" value="Unassembled WGS sequence"/>
</dbReference>
<dbReference type="PANTHER" id="PTHR33908">
    <property type="entry name" value="MANNOSYLTRANSFERASE YKCB-RELATED"/>
    <property type="match status" value="1"/>
</dbReference>
<dbReference type="PANTHER" id="PTHR33908:SF3">
    <property type="entry name" value="UNDECAPRENYL PHOSPHATE-ALPHA-4-AMINO-4-DEOXY-L-ARABINOSE ARABINOSYL TRANSFERASE"/>
    <property type="match status" value="1"/>
</dbReference>
<comment type="subcellular location">
    <subcellularLocation>
        <location evidence="1">Cell membrane</location>
        <topology evidence="1">Multi-pass membrane protein</topology>
    </subcellularLocation>
</comment>
<dbReference type="EMBL" id="JBHTAJ010000084">
    <property type="protein sequence ID" value="MFC7183984.1"/>
    <property type="molecule type" value="Genomic_DNA"/>
</dbReference>
<keyword evidence="11" id="KW-1185">Reference proteome</keyword>
<keyword evidence="2" id="KW-1003">Cell membrane</keyword>
<evidence type="ECO:0000256" key="3">
    <source>
        <dbReference type="ARBA" id="ARBA00022676"/>
    </source>
</evidence>
<evidence type="ECO:0000256" key="6">
    <source>
        <dbReference type="ARBA" id="ARBA00022989"/>
    </source>
</evidence>
<feature type="transmembrane region" description="Helical" evidence="8">
    <location>
        <begin position="102"/>
        <end position="123"/>
    </location>
</feature>
<feature type="transmembrane region" description="Helical" evidence="8">
    <location>
        <begin position="303"/>
        <end position="326"/>
    </location>
</feature>
<proteinExistence type="predicted"/>
<dbReference type="InterPro" id="IPR050297">
    <property type="entry name" value="LipidA_mod_glycosyltrf_83"/>
</dbReference>
<evidence type="ECO:0000256" key="2">
    <source>
        <dbReference type="ARBA" id="ARBA00022475"/>
    </source>
</evidence>
<keyword evidence="4 10" id="KW-0808">Transferase</keyword>
<keyword evidence="6 8" id="KW-1133">Transmembrane helix</keyword>
<keyword evidence="7 8" id="KW-0472">Membrane</keyword>
<feature type="transmembrane region" description="Helical" evidence="8">
    <location>
        <begin position="159"/>
        <end position="180"/>
    </location>
</feature>
<organism evidence="10 11">
    <name type="scientific">Kitasatospora paranensis</name>
    <dbReference type="NCBI Taxonomy" id="258053"/>
    <lineage>
        <taxon>Bacteria</taxon>
        <taxon>Bacillati</taxon>
        <taxon>Actinomycetota</taxon>
        <taxon>Actinomycetes</taxon>
        <taxon>Kitasatosporales</taxon>
        <taxon>Streptomycetaceae</taxon>
        <taxon>Kitasatospora</taxon>
    </lineage>
</organism>
<evidence type="ECO:0000256" key="7">
    <source>
        <dbReference type="ARBA" id="ARBA00023136"/>
    </source>
</evidence>
<dbReference type="RefSeq" id="WP_345707102.1">
    <property type="nucleotide sequence ID" value="NZ_BAABKV010000001.1"/>
</dbReference>
<dbReference type="GO" id="GO:0016757">
    <property type="term" value="F:glycosyltransferase activity"/>
    <property type="evidence" value="ECO:0007669"/>
    <property type="project" value="UniProtKB-KW"/>
</dbReference>